<dbReference type="SUPFAM" id="SSF82689">
    <property type="entry name" value="Mechanosensitive channel protein MscS (YggB), C-terminal domain"/>
    <property type="match status" value="1"/>
</dbReference>
<dbReference type="GO" id="GO:0016020">
    <property type="term" value="C:membrane"/>
    <property type="evidence" value="ECO:0007669"/>
    <property type="project" value="InterPro"/>
</dbReference>
<proteinExistence type="predicted"/>
<evidence type="ECO:0000313" key="1">
    <source>
        <dbReference type="EMBL" id="BFH73792.1"/>
    </source>
</evidence>
<dbReference type="RefSeq" id="WP_369609357.1">
    <property type="nucleotide sequence ID" value="NZ_AP031322.1"/>
</dbReference>
<dbReference type="AlphaFoldDB" id="A0AAT9GT45"/>
<organism evidence="1">
    <name type="scientific">Sulfurisphaera javensis</name>
    <dbReference type="NCBI Taxonomy" id="2049879"/>
    <lineage>
        <taxon>Archaea</taxon>
        <taxon>Thermoproteota</taxon>
        <taxon>Thermoprotei</taxon>
        <taxon>Sulfolobales</taxon>
        <taxon>Sulfolobaceae</taxon>
        <taxon>Sulfurisphaera</taxon>
    </lineage>
</organism>
<dbReference type="EMBL" id="AP031322">
    <property type="protein sequence ID" value="BFH73792.1"/>
    <property type="molecule type" value="Genomic_DNA"/>
</dbReference>
<dbReference type="KEGG" id="sjv:SJAV_17360"/>
<protein>
    <submittedName>
        <fullName evidence="1">Uncharacterized protein</fullName>
    </submittedName>
</protein>
<dbReference type="GeneID" id="92354689"/>
<dbReference type="Gene3D" id="3.30.70.100">
    <property type="match status" value="1"/>
</dbReference>
<gene>
    <name evidence="1" type="ORF">SJAV_17360</name>
</gene>
<name>A0AAT9GT45_9CREN</name>
<accession>A0AAT9GT45</accession>
<reference evidence="1" key="1">
    <citation type="submission" date="2024-03" db="EMBL/GenBank/DDBJ databases">
        <title>Complete genome sequence of Sulfurisphaera javensis strain KD-1.</title>
        <authorList>
            <person name="Sakai H."/>
            <person name="Nur N."/>
            <person name="Suwanto A."/>
            <person name="Kurosawa N."/>
        </authorList>
    </citation>
    <scope>NUCLEOTIDE SEQUENCE</scope>
    <source>
        <strain evidence="1">KD-1</strain>
    </source>
</reference>
<dbReference type="InterPro" id="IPR011066">
    <property type="entry name" value="MscS_channel_C_sf"/>
</dbReference>
<sequence length="92" mass="10877">MRLQLTIFQENDIPKVIETLKKKLDQQWHVLVEPPVVVVPAQFTENGIVMEDRAWTPQVSWNELYINMPKLIDEALKEINVKYAYKKVIIEK</sequence>